<evidence type="ECO:0000313" key="1">
    <source>
        <dbReference type="EMBL" id="TKI72017.1"/>
    </source>
</evidence>
<accession>A0A4U2ZC54</accession>
<dbReference type="RefSeq" id="WP_107893738.1">
    <property type="nucleotide sequence ID" value="NZ_PYWM01000001.1"/>
</dbReference>
<dbReference type="AlphaFoldDB" id="A0A4U2ZC54"/>
<sequence length="118" mass="13569">MEITLTIDDKQVKFKSNGAVTKRYKMQFQRDFFTDITSFGLAIANEDIKSKNDGISMEIMRKIDFDLFLDIAWVFAKTADNTIPDPLTWLDGFDTFPIMEIFPDLQDLIASTISSKKK</sequence>
<gene>
    <name evidence="1" type="ORF">FC756_03135</name>
</gene>
<reference evidence="1 2" key="1">
    <citation type="submission" date="2019-04" db="EMBL/GenBank/DDBJ databases">
        <title>Lysinibacillus genome sequencing.</title>
        <authorList>
            <person name="Dunlap C."/>
        </authorList>
    </citation>
    <scope>NUCLEOTIDE SEQUENCE [LARGE SCALE GENOMIC DNA]</scope>
    <source>
        <strain evidence="1 2">CCTCC AB 2010389</strain>
    </source>
</reference>
<keyword evidence="2" id="KW-1185">Reference proteome</keyword>
<dbReference type="EMBL" id="SZPU01000010">
    <property type="protein sequence ID" value="TKI72017.1"/>
    <property type="molecule type" value="Genomic_DNA"/>
</dbReference>
<protein>
    <recommendedName>
        <fullName evidence="3">Prophage pi2 protein 40</fullName>
    </recommendedName>
</protein>
<name>A0A4U2ZC54_9BACI</name>
<dbReference type="Proteomes" id="UP000308744">
    <property type="component" value="Unassembled WGS sequence"/>
</dbReference>
<comment type="caution">
    <text evidence="1">The sequence shown here is derived from an EMBL/GenBank/DDBJ whole genome shotgun (WGS) entry which is preliminary data.</text>
</comment>
<organism evidence="1 2">
    <name type="scientific">Lysinibacillus mangiferihumi</name>
    <dbReference type="NCBI Taxonomy" id="1130819"/>
    <lineage>
        <taxon>Bacteria</taxon>
        <taxon>Bacillati</taxon>
        <taxon>Bacillota</taxon>
        <taxon>Bacilli</taxon>
        <taxon>Bacillales</taxon>
        <taxon>Bacillaceae</taxon>
        <taxon>Lysinibacillus</taxon>
    </lineage>
</organism>
<evidence type="ECO:0008006" key="3">
    <source>
        <dbReference type="Google" id="ProtNLM"/>
    </source>
</evidence>
<evidence type="ECO:0000313" key="2">
    <source>
        <dbReference type="Proteomes" id="UP000308744"/>
    </source>
</evidence>
<proteinExistence type="predicted"/>